<feature type="compositionally biased region" description="Basic residues" evidence="1">
    <location>
        <begin position="90"/>
        <end position="100"/>
    </location>
</feature>
<proteinExistence type="predicted"/>
<dbReference type="KEGG" id="vg:60335195"/>
<gene>
    <name evidence="2" type="primary">9</name>
    <name evidence="2" type="ORF">SEA_MOOMOO_9</name>
</gene>
<dbReference type="Proteomes" id="UP000241634">
    <property type="component" value="Segment"/>
</dbReference>
<sequence length="152" mass="16486">MGNPFEKFGISDSELQKHIRNSADIDAGIDRFMKDEAIPYAKSISPVDSGFYAASWKVMKKAKNGRGVFGPKAWYAHLVEFGTGEDKKTGKGKKGKRDKKGNRTVEVDDGEFRKVGPNTPTKAMGIAQQVCSHFGGDLKGGGITNLDGDDDD</sequence>
<evidence type="ECO:0000313" key="3">
    <source>
        <dbReference type="Proteomes" id="UP000241634"/>
    </source>
</evidence>
<dbReference type="InterPro" id="IPR010064">
    <property type="entry name" value="HK97-gp10_tail"/>
</dbReference>
<evidence type="ECO:0000313" key="2">
    <source>
        <dbReference type="EMBL" id="AVO21615.1"/>
    </source>
</evidence>
<organism evidence="2 3">
    <name type="scientific">Mycobacterium phage MooMoo</name>
    <dbReference type="NCBI Taxonomy" id="2108127"/>
    <lineage>
        <taxon>Viruses</taxon>
        <taxon>Duplodnaviria</taxon>
        <taxon>Heunggongvirae</taxon>
        <taxon>Uroviricota</taxon>
        <taxon>Caudoviricetes</taxon>
        <taxon>Gracegardnervirinae</taxon>
        <taxon>Moomoovirus</taxon>
        <taxon>Moomoovirus moomoo</taxon>
    </lineage>
</organism>
<dbReference type="GeneID" id="60335195"/>
<dbReference type="EMBL" id="MH001449">
    <property type="protein sequence ID" value="AVO21615.1"/>
    <property type="molecule type" value="Genomic_DNA"/>
</dbReference>
<feature type="region of interest" description="Disordered" evidence="1">
    <location>
        <begin position="84"/>
        <end position="121"/>
    </location>
</feature>
<reference evidence="3" key="1">
    <citation type="submission" date="2018-02" db="EMBL/GenBank/DDBJ databases">
        <authorList>
            <person name="Cohen D.B."/>
            <person name="Kent A.D."/>
        </authorList>
    </citation>
    <scope>NUCLEOTIDE SEQUENCE [LARGE SCALE GENOMIC DNA]</scope>
</reference>
<feature type="compositionally biased region" description="Basic and acidic residues" evidence="1">
    <location>
        <begin position="101"/>
        <end position="114"/>
    </location>
</feature>
<name>A0A2P1JR51_9CAUD</name>
<keyword evidence="3" id="KW-1185">Reference proteome</keyword>
<accession>A0A2P1JR51</accession>
<dbReference type="RefSeq" id="YP_009963610.1">
    <property type="nucleotide sequence ID" value="NC_051721.1"/>
</dbReference>
<dbReference type="Pfam" id="PF04883">
    <property type="entry name" value="HK97-gp10_like"/>
    <property type="match status" value="1"/>
</dbReference>
<evidence type="ECO:0000256" key="1">
    <source>
        <dbReference type="SAM" id="MobiDB-lite"/>
    </source>
</evidence>
<evidence type="ECO:0008006" key="4">
    <source>
        <dbReference type="Google" id="ProtNLM"/>
    </source>
</evidence>
<protein>
    <recommendedName>
        <fullName evidence="4">Head-to-tail connector protein</fullName>
    </recommendedName>
</protein>